<keyword evidence="6" id="KW-0131">Cell cycle</keyword>
<evidence type="ECO:0000256" key="3">
    <source>
        <dbReference type="ARBA" id="ARBA00022618"/>
    </source>
</evidence>
<evidence type="ECO:0000259" key="7">
    <source>
        <dbReference type="PROSITE" id="PS50815"/>
    </source>
</evidence>
<reference evidence="9" key="1">
    <citation type="submission" date="2016-05" db="EMBL/GenBank/DDBJ databases">
        <title>Comparative genomics of biotechnologically important yeasts.</title>
        <authorList>
            <consortium name="DOE Joint Genome Institute"/>
            <person name="Riley R."/>
            <person name="Haridas S."/>
            <person name="Wolfe K.H."/>
            <person name="Lopes M.R."/>
            <person name="Hittinger C.T."/>
            <person name="Goker M."/>
            <person name="Salamov A."/>
            <person name="Wisecaver J."/>
            <person name="Long T.M."/>
            <person name="Aerts A.L."/>
            <person name="Barry K."/>
            <person name="Choi C."/>
            <person name="Clum A."/>
            <person name="Coughlan A.Y."/>
            <person name="Deshpande S."/>
            <person name="Douglass A.P."/>
            <person name="Hanson S.J."/>
            <person name="Klenk H.-P."/>
            <person name="Labutti K."/>
            <person name="Lapidus A."/>
            <person name="Lindquist E."/>
            <person name="Lipzen A."/>
            <person name="Meier-Kolthoff J.P."/>
            <person name="Ohm R.A."/>
            <person name="Otillar R.P."/>
            <person name="Pangilinan J."/>
            <person name="Peng Y."/>
            <person name="Rokas A."/>
            <person name="Rosa C.A."/>
            <person name="Scheuner C."/>
            <person name="Sibirny A.A."/>
            <person name="Slot J.C."/>
            <person name="Stielow J.B."/>
            <person name="Sun H."/>
            <person name="Kurtzman C.P."/>
            <person name="Blackwell M."/>
            <person name="Grigoriev I.V."/>
            <person name="Jeffries T.W."/>
        </authorList>
    </citation>
    <scope>NUCLEOTIDE SEQUENCE [LARGE SCALE GENOMIC DNA]</scope>
    <source>
        <strain evidence="9">NRRL Y-12698</strain>
    </source>
</reference>
<dbReference type="AlphaFoldDB" id="A0A1E3QTP5"/>
<dbReference type="InterPro" id="IPR036570">
    <property type="entry name" value="HORMA_dom_sf"/>
</dbReference>
<keyword evidence="4" id="KW-0498">Mitosis</keyword>
<dbReference type="OrthoDB" id="1806at2759"/>
<comment type="similarity">
    <text evidence="2">Belongs to the MAD2 family.</text>
</comment>
<evidence type="ECO:0000256" key="4">
    <source>
        <dbReference type="ARBA" id="ARBA00022776"/>
    </source>
</evidence>
<dbReference type="Proteomes" id="UP000094336">
    <property type="component" value="Unassembled WGS sequence"/>
</dbReference>
<evidence type="ECO:0000256" key="1">
    <source>
        <dbReference type="ARBA" id="ARBA00004123"/>
    </source>
</evidence>
<dbReference type="GO" id="GO:0033597">
    <property type="term" value="C:mitotic checkpoint complex"/>
    <property type="evidence" value="ECO:0007669"/>
    <property type="project" value="UniProtKB-ARBA"/>
</dbReference>
<dbReference type="PANTHER" id="PTHR11842:SF11">
    <property type="entry name" value="MITOTIC SPINDLE ASSEMBLY CHECKPOINT PROTEIN MAD2A"/>
    <property type="match status" value="1"/>
</dbReference>
<evidence type="ECO:0000256" key="2">
    <source>
        <dbReference type="ARBA" id="ARBA00010348"/>
    </source>
</evidence>
<gene>
    <name evidence="8" type="ORF">BABINDRAFT_34104</name>
</gene>
<dbReference type="PROSITE" id="PS50815">
    <property type="entry name" value="HORMA"/>
    <property type="match status" value="1"/>
</dbReference>
<accession>A0A1E3QTP5</accession>
<protein>
    <recommendedName>
        <fullName evidence="7">HORMA domain-containing protein</fullName>
    </recommendedName>
</protein>
<comment type="subcellular location">
    <subcellularLocation>
        <location evidence="1">Nucleus</location>
    </subcellularLocation>
</comment>
<dbReference type="Pfam" id="PF02301">
    <property type="entry name" value="HORMA"/>
    <property type="match status" value="1"/>
</dbReference>
<evidence type="ECO:0000256" key="6">
    <source>
        <dbReference type="ARBA" id="ARBA00023306"/>
    </source>
</evidence>
<name>A0A1E3QTP5_9ASCO</name>
<keyword evidence="9" id="KW-1185">Reference proteome</keyword>
<evidence type="ECO:0000256" key="5">
    <source>
        <dbReference type="ARBA" id="ARBA00023242"/>
    </source>
</evidence>
<feature type="domain" description="HORMA" evidence="7">
    <location>
        <begin position="13"/>
        <end position="200"/>
    </location>
</feature>
<dbReference type="GO" id="GO:0005654">
    <property type="term" value="C:nucleoplasm"/>
    <property type="evidence" value="ECO:0007669"/>
    <property type="project" value="TreeGrafter"/>
</dbReference>
<dbReference type="GO" id="GO:0051301">
    <property type="term" value="P:cell division"/>
    <property type="evidence" value="ECO:0007669"/>
    <property type="project" value="UniProtKB-KW"/>
</dbReference>
<dbReference type="InterPro" id="IPR003511">
    <property type="entry name" value="HORMA_dom"/>
</dbReference>
<dbReference type="RefSeq" id="XP_018986242.1">
    <property type="nucleotide sequence ID" value="XM_019131666.1"/>
</dbReference>
<sequence length="206" mass="23796">MSSAPTRSTVSLKGSSKIVADFFEYSINSILYQRGIYPPEDFITVKKYGLNMVITHDDDIKKYIRKILSQLHKWLMRGNIDKLIVAIVNKDDYEAVERWQFDVKLFSNTEPREDAPEKLYEDVQREIQAIIRQITASVTFLPILSAGNYTFNVLVYCDPNAQVPTEWIDSQRGGMDLEGRVENVKFKEFSTNEHEIGTLVSYKLNE</sequence>
<proteinExistence type="inferred from homology"/>
<dbReference type="EMBL" id="KV454428">
    <property type="protein sequence ID" value="ODQ80914.1"/>
    <property type="molecule type" value="Genomic_DNA"/>
</dbReference>
<dbReference type="GO" id="GO:0005737">
    <property type="term" value="C:cytoplasm"/>
    <property type="evidence" value="ECO:0007669"/>
    <property type="project" value="TreeGrafter"/>
</dbReference>
<dbReference type="PANTHER" id="PTHR11842">
    <property type="entry name" value="MITOTIC SPINDLE ASSEMBLY CHECKPOINT PROTEIN MAD2"/>
    <property type="match status" value="1"/>
</dbReference>
<dbReference type="InterPro" id="IPR045091">
    <property type="entry name" value="Mad2-like"/>
</dbReference>
<evidence type="ECO:0000313" key="8">
    <source>
        <dbReference type="EMBL" id="ODQ80914.1"/>
    </source>
</evidence>
<dbReference type="GeneID" id="30149519"/>
<dbReference type="GO" id="GO:0000776">
    <property type="term" value="C:kinetochore"/>
    <property type="evidence" value="ECO:0007669"/>
    <property type="project" value="TreeGrafter"/>
</dbReference>
<dbReference type="SUPFAM" id="SSF56019">
    <property type="entry name" value="The spindle assembly checkpoint protein mad2"/>
    <property type="match status" value="1"/>
</dbReference>
<organism evidence="8 9">
    <name type="scientific">Babjeviella inositovora NRRL Y-12698</name>
    <dbReference type="NCBI Taxonomy" id="984486"/>
    <lineage>
        <taxon>Eukaryota</taxon>
        <taxon>Fungi</taxon>
        <taxon>Dikarya</taxon>
        <taxon>Ascomycota</taxon>
        <taxon>Saccharomycotina</taxon>
        <taxon>Pichiomycetes</taxon>
        <taxon>Serinales incertae sedis</taxon>
        <taxon>Babjeviella</taxon>
    </lineage>
</organism>
<dbReference type="Gene3D" id="3.30.900.10">
    <property type="entry name" value="HORMA domain"/>
    <property type="match status" value="1"/>
</dbReference>
<evidence type="ECO:0000313" key="9">
    <source>
        <dbReference type="Proteomes" id="UP000094336"/>
    </source>
</evidence>
<keyword evidence="3" id="KW-0132">Cell division</keyword>
<dbReference type="GO" id="GO:0007094">
    <property type="term" value="P:mitotic spindle assembly checkpoint signaling"/>
    <property type="evidence" value="ECO:0007669"/>
    <property type="project" value="TreeGrafter"/>
</dbReference>
<dbReference type="FunFam" id="3.30.900.10:FF:000002">
    <property type="entry name" value="Mitotic spindle assembly checkpoint protein MAD2A"/>
    <property type="match status" value="1"/>
</dbReference>
<dbReference type="STRING" id="984486.A0A1E3QTP5"/>
<keyword evidence="5" id="KW-0539">Nucleus</keyword>